<dbReference type="Proteomes" id="UP000299102">
    <property type="component" value="Unassembled WGS sequence"/>
</dbReference>
<keyword evidence="2" id="KW-1185">Reference proteome</keyword>
<name>A0A4C2A9N8_EUMVA</name>
<evidence type="ECO:0000313" key="1">
    <source>
        <dbReference type="EMBL" id="GBP96063.1"/>
    </source>
</evidence>
<reference evidence="1 2" key="1">
    <citation type="journal article" date="2019" name="Commun. Biol.">
        <title>The bagworm genome reveals a unique fibroin gene that provides high tensile strength.</title>
        <authorList>
            <person name="Kono N."/>
            <person name="Nakamura H."/>
            <person name="Ohtoshi R."/>
            <person name="Tomita M."/>
            <person name="Numata K."/>
            <person name="Arakawa K."/>
        </authorList>
    </citation>
    <scope>NUCLEOTIDE SEQUENCE [LARGE SCALE GENOMIC DNA]</scope>
</reference>
<organism evidence="1 2">
    <name type="scientific">Eumeta variegata</name>
    <name type="common">Bagworm moth</name>
    <name type="synonym">Eumeta japonica</name>
    <dbReference type="NCBI Taxonomy" id="151549"/>
    <lineage>
        <taxon>Eukaryota</taxon>
        <taxon>Metazoa</taxon>
        <taxon>Ecdysozoa</taxon>
        <taxon>Arthropoda</taxon>
        <taxon>Hexapoda</taxon>
        <taxon>Insecta</taxon>
        <taxon>Pterygota</taxon>
        <taxon>Neoptera</taxon>
        <taxon>Endopterygota</taxon>
        <taxon>Lepidoptera</taxon>
        <taxon>Glossata</taxon>
        <taxon>Ditrysia</taxon>
        <taxon>Tineoidea</taxon>
        <taxon>Psychidae</taxon>
        <taxon>Oiketicinae</taxon>
        <taxon>Eumeta</taxon>
    </lineage>
</organism>
<comment type="caution">
    <text evidence="1">The sequence shown here is derived from an EMBL/GenBank/DDBJ whole genome shotgun (WGS) entry which is preliminary data.</text>
</comment>
<proteinExistence type="predicted"/>
<protein>
    <submittedName>
        <fullName evidence="1">Uncharacterized protein</fullName>
    </submittedName>
</protein>
<evidence type="ECO:0000313" key="2">
    <source>
        <dbReference type="Proteomes" id="UP000299102"/>
    </source>
</evidence>
<accession>A0A4C2A9N8</accession>
<dbReference type="EMBL" id="BGZK01002727">
    <property type="protein sequence ID" value="GBP96063.1"/>
    <property type="molecule type" value="Genomic_DNA"/>
</dbReference>
<gene>
    <name evidence="1" type="ORF">EVAR_70476_1</name>
</gene>
<sequence length="136" mass="15635">MRINKIPMRSDAGRNPKKSCFAPLLSGGHTSSRLIEPGPVLFRPLQFIYPEEATEGVLRVAAPACAPHPRPSRYRRARRFDNISEYQHRNLVDKRPFSLHYVDFCFCLIAFTQMNAINILYVNAISSKYQHWEGIS</sequence>
<dbReference type="AlphaFoldDB" id="A0A4C2A9N8"/>